<dbReference type="Proteomes" id="UP000005222">
    <property type="component" value="Chromosome J"/>
</dbReference>
<dbReference type="InterPro" id="IPR050628">
    <property type="entry name" value="SNF2_RAD54_helicase_TF"/>
</dbReference>
<evidence type="ECO:0000256" key="1">
    <source>
        <dbReference type="ARBA" id="ARBA00022741"/>
    </source>
</evidence>
<feature type="region of interest" description="Disordered" evidence="4">
    <location>
        <begin position="1"/>
        <end position="105"/>
    </location>
</feature>
<keyword evidence="2" id="KW-0378">Hydrolase</keyword>
<evidence type="ECO:0000259" key="6">
    <source>
        <dbReference type="PROSITE" id="PS51194"/>
    </source>
</evidence>
<dbReference type="HOGENOM" id="CLU_000315_2_8_1"/>
<dbReference type="InterPro" id="IPR027417">
    <property type="entry name" value="P-loop_NTPase"/>
</dbReference>
<dbReference type="InParanoid" id="G8YCW3"/>
<organism evidence="7 8">
    <name type="scientific">Pichia sorbitophila (strain ATCC MYA-4447 / BCRC 22081 / CBS 7064 / NBRC 10061 / NRRL Y-12695)</name>
    <name type="common">Hybrid yeast</name>
    <dbReference type="NCBI Taxonomy" id="559304"/>
    <lineage>
        <taxon>Eukaryota</taxon>
        <taxon>Fungi</taxon>
        <taxon>Dikarya</taxon>
        <taxon>Ascomycota</taxon>
        <taxon>Saccharomycotina</taxon>
        <taxon>Pichiomycetes</taxon>
        <taxon>Debaryomycetaceae</taxon>
        <taxon>Millerozyma</taxon>
    </lineage>
</organism>
<keyword evidence="8" id="KW-1185">Reference proteome</keyword>
<feature type="compositionally biased region" description="Polar residues" evidence="4">
    <location>
        <begin position="92"/>
        <end position="105"/>
    </location>
</feature>
<dbReference type="InterPro" id="IPR000330">
    <property type="entry name" value="SNF2_N"/>
</dbReference>
<dbReference type="SMART" id="SM00487">
    <property type="entry name" value="DEXDc"/>
    <property type="match status" value="1"/>
</dbReference>
<dbReference type="AlphaFoldDB" id="G8YCW3"/>
<feature type="compositionally biased region" description="Basic and acidic residues" evidence="4">
    <location>
        <begin position="34"/>
        <end position="70"/>
    </location>
</feature>
<sequence length="767" mass="87962">MSEDKYIKTQVENERQRRDESDMLQAFKGMSIDQRSDKKDGNKKDLNGAADHRSTSRTTKDLQKDRKHILGDYMTPKMLETGKKKNGPVKSIKQNGQQKVSNSPSILSTFKKVDYSSLTKHKKSSNSAVPLQVPKAHDGNSTREFKVWDRYRDEENRRNMNRRNIKRDHGPSLLSKSSILDNLQDDSGSDTSLSSVEAQVIDKKRLENLKVELLPHQVKGLQFLLRRESFTDEYCGGILADEMGLGKTVQIIALLVYSKLTQKDNPTLIVCPVSLINQWKSEIETKAKGLTAFAYNRKEKLNGYAALAKYDVVIISYSTLASEYSKYESSPFFGSNSTWRRVVLDEAHQVKNILTKQNKAVCAVEAKRRWCLTGTPIQNGFNDLRALFKFLRIGPLSRDEEWMSRVAYYLKEGNEIDVVISEIRSQLGELMLRRTKKVLDNSQEYKLPEKRTHRVIIGFSEFEKFVYSNMSAISSMVIQKSRSIESSNVVLSKDSPNTEKTPPKNKIKSSYSRLSLLVHLLRLRQTCCSWNLIASNKAEIDAFLKKLEREVKQDSLESLIEDLDSFEIKDDQEIVTSLHTQHSNDLHLSENISSKAKRMLEIVKEDRNRKTIIFSQFTSLFVILKDILKNEEIESLIFDGSMDISRRSITLDKFRSSKKHNVLLCSLKCGSVGLNLTCASRVILFDPWWNPQIQEQAIDRIYRIGQKSAVDIYELIIRGTVEEKILLLQEKKRKLAGAIMLDSKGPDMDTNRLTMDELYDLFQVKAF</sequence>
<evidence type="ECO:0000259" key="5">
    <source>
        <dbReference type="PROSITE" id="PS51192"/>
    </source>
</evidence>
<dbReference type="InterPro" id="IPR049730">
    <property type="entry name" value="SNF2/RAD54-like_C"/>
</dbReference>
<evidence type="ECO:0000256" key="2">
    <source>
        <dbReference type="ARBA" id="ARBA00022801"/>
    </source>
</evidence>
<feature type="domain" description="Helicase ATP-binding" evidence="5">
    <location>
        <begin position="228"/>
        <end position="394"/>
    </location>
</feature>
<keyword evidence="3" id="KW-0067">ATP-binding</keyword>
<proteinExistence type="predicted"/>
<dbReference type="PANTHER" id="PTHR45626:SF14">
    <property type="entry name" value="ATP-DEPENDENT DNA HELICASE (EUROFUNG)"/>
    <property type="match status" value="1"/>
</dbReference>
<dbReference type="GO" id="GO:0005634">
    <property type="term" value="C:nucleus"/>
    <property type="evidence" value="ECO:0007669"/>
    <property type="project" value="TreeGrafter"/>
</dbReference>
<dbReference type="InterPro" id="IPR038718">
    <property type="entry name" value="SNF2-like_sf"/>
</dbReference>
<dbReference type="SMART" id="SM00490">
    <property type="entry name" value="HELICc"/>
    <property type="match status" value="1"/>
</dbReference>
<dbReference type="PANTHER" id="PTHR45626">
    <property type="entry name" value="TRANSCRIPTION TERMINATION FACTOR 2-RELATED"/>
    <property type="match status" value="1"/>
</dbReference>
<dbReference type="Gene3D" id="3.40.50.10810">
    <property type="entry name" value="Tandem AAA-ATPase domain"/>
    <property type="match status" value="1"/>
</dbReference>
<dbReference type="EMBL" id="FO082050">
    <property type="protein sequence ID" value="CCE82794.1"/>
    <property type="molecule type" value="Genomic_DNA"/>
</dbReference>
<dbReference type="PROSITE" id="PS51192">
    <property type="entry name" value="HELICASE_ATP_BIND_1"/>
    <property type="match status" value="1"/>
</dbReference>
<dbReference type="CDD" id="cd18008">
    <property type="entry name" value="DEXDc_SHPRH-like"/>
    <property type="match status" value="1"/>
</dbReference>
<dbReference type="InterPro" id="IPR001650">
    <property type="entry name" value="Helicase_C-like"/>
</dbReference>
<reference evidence="7 8" key="1">
    <citation type="journal article" date="2012" name="G3 (Bethesda)">
        <title>Pichia sorbitophila, an interspecies yeast hybrid reveals early steps of genome resolution following polyploidization.</title>
        <authorList>
            <person name="Leh Louis V."/>
            <person name="Despons L."/>
            <person name="Friedrich A."/>
            <person name="Martin T."/>
            <person name="Durrens P."/>
            <person name="Casaregola S."/>
            <person name="Neuveglise C."/>
            <person name="Fairhead C."/>
            <person name="Marck C."/>
            <person name="Cruz J.A."/>
            <person name="Straub M.L."/>
            <person name="Kugler V."/>
            <person name="Sacerdot C."/>
            <person name="Uzunov Z."/>
            <person name="Thierry A."/>
            <person name="Weiss S."/>
            <person name="Bleykasten C."/>
            <person name="De Montigny J."/>
            <person name="Jacques N."/>
            <person name="Jung P."/>
            <person name="Lemaire M."/>
            <person name="Mallet S."/>
            <person name="Morel G."/>
            <person name="Richard G.F."/>
            <person name="Sarkar A."/>
            <person name="Savel G."/>
            <person name="Schacherer J."/>
            <person name="Seret M.L."/>
            <person name="Talla E."/>
            <person name="Samson G."/>
            <person name="Jubin C."/>
            <person name="Poulain J."/>
            <person name="Vacherie B."/>
            <person name="Barbe V."/>
            <person name="Pelletier E."/>
            <person name="Sherman D.J."/>
            <person name="Westhof E."/>
            <person name="Weissenbach J."/>
            <person name="Baret P.V."/>
            <person name="Wincker P."/>
            <person name="Gaillardin C."/>
            <person name="Dujon B."/>
            <person name="Souciet J.L."/>
        </authorList>
    </citation>
    <scope>NUCLEOTIDE SEQUENCE [LARGE SCALE GENOMIC DNA]</scope>
    <source>
        <strain evidence="8">ATCC MYA-4447 / BCRC 22081 / CBS 7064 / NBRC 10061 / NRRL Y-12695</strain>
    </source>
</reference>
<evidence type="ECO:0000256" key="3">
    <source>
        <dbReference type="ARBA" id="ARBA00022840"/>
    </source>
</evidence>
<feature type="domain" description="Helicase C-terminal" evidence="6">
    <location>
        <begin position="595"/>
        <end position="759"/>
    </location>
</feature>
<dbReference type="SUPFAM" id="SSF52540">
    <property type="entry name" value="P-loop containing nucleoside triphosphate hydrolases"/>
    <property type="match status" value="2"/>
</dbReference>
<dbReference type="GO" id="GO:0006281">
    <property type="term" value="P:DNA repair"/>
    <property type="evidence" value="ECO:0007669"/>
    <property type="project" value="TreeGrafter"/>
</dbReference>
<dbReference type="OrthoDB" id="423559at2759"/>
<dbReference type="InterPro" id="IPR014001">
    <property type="entry name" value="Helicase_ATP-bd"/>
</dbReference>
<feature type="compositionally biased region" description="Basic and acidic residues" evidence="4">
    <location>
        <begin position="1"/>
        <end position="21"/>
    </location>
</feature>
<dbReference type="OMA" id="EFAFYKT"/>
<evidence type="ECO:0000313" key="7">
    <source>
        <dbReference type="EMBL" id="CCE82794.1"/>
    </source>
</evidence>
<dbReference type="GO" id="GO:0008094">
    <property type="term" value="F:ATP-dependent activity, acting on DNA"/>
    <property type="evidence" value="ECO:0007669"/>
    <property type="project" value="TreeGrafter"/>
</dbReference>
<name>G8YCW3_PICSO</name>
<dbReference type="Pfam" id="PF00271">
    <property type="entry name" value="Helicase_C"/>
    <property type="match status" value="1"/>
</dbReference>
<dbReference type="CDD" id="cd18793">
    <property type="entry name" value="SF2_C_SNF"/>
    <property type="match status" value="1"/>
</dbReference>
<evidence type="ECO:0000256" key="4">
    <source>
        <dbReference type="SAM" id="MobiDB-lite"/>
    </source>
</evidence>
<keyword evidence="1" id="KW-0547">Nucleotide-binding</keyword>
<protein>
    <submittedName>
        <fullName evidence="7">Piso0_002540 protein</fullName>
    </submittedName>
</protein>
<dbReference type="Pfam" id="PF00176">
    <property type="entry name" value="SNF2-rel_dom"/>
    <property type="match status" value="1"/>
</dbReference>
<evidence type="ECO:0000313" key="8">
    <source>
        <dbReference type="Proteomes" id="UP000005222"/>
    </source>
</evidence>
<dbReference type="PROSITE" id="PS51194">
    <property type="entry name" value="HELICASE_CTER"/>
    <property type="match status" value="1"/>
</dbReference>
<dbReference type="eggNOG" id="KOG1001">
    <property type="taxonomic scope" value="Eukaryota"/>
</dbReference>
<dbReference type="STRING" id="559304.G8YCW3"/>
<gene>
    <name evidence="7" type="primary">Piso0_002540</name>
    <name evidence="7" type="ORF">GNLVRS01_PISO0J14221g</name>
</gene>
<dbReference type="GO" id="GO:0005524">
    <property type="term" value="F:ATP binding"/>
    <property type="evidence" value="ECO:0007669"/>
    <property type="project" value="UniProtKB-KW"/>
</dbReference>
<dbReference type="Gene3D" id="3.40.50.300">
    <property type="entry name" value="P-loop containing nucleotide triphosphate hydrolases"/>
    <property type="match status" value="1"/>
</dbReference>
<dbReference type="GO" id="GO:0016787">
    <property type="term" value="F:hydrolase activity"/>
    <property type="evidence" value="ECO:0007669"/>
    <property type="project" value="UniProtKB-KW"/>
</dbReference>
<accession>G8YCW3</accession>